<evidence type="ECO:0000313" key="2">
    <source>
        <dbReference type="Proteomes" id="UP000306441"/>
    </source>
</evidence>
<name>A0ABY2Q6P4_9HYPH</name>
<keyword evidence="2" id="KW-1185">Reference proteome</keyword>
<dbReference type="EMBL" id="SSNY01000007">
    <property type="protein sequence ID" value="THF56755.1"/>
    <property type="molecule type" value="Genomic_DNA"/>
</dbReference>
<comment type="caution">
    <text evidence="1">The sequence shown here is derived from an EMBL/GenBank/DDBJ whole genome shotgun (WGS) entry which is preliminary data.</text>
</comment>
<organism evidence="1 2">
    <name type="scientific">Ollibium composti</name>
    <dbReference type="NCBI Taxonomy" id="2675109"/>
    <lineage>
        <taxon>Bacteria</taxon>
        <taxon>Pseudomonadati</taxon>
        <taxon>Pseudomonadota</taxon>
        <taxon>Alphaproteobacteria</taxon>
        <taxon>Hyphomicrobiales</taxon>
        <taxon>Phyllobacteriaceae</taxon>
        <taxon>Ollibium</taxon>
    </lineage>
</organism>
<proteinExistence type="predicted"/>
<evidence type="ECO:0008006" key="3">
    <source>
        <dbReference type="Google" id="ProtNLM"/>
    </source>
</evidence>
<accession>A0ABY2Q6P4</accession>
<reference evidence="1 2" key="1">
    <citation type="submission" date="2019-04" db="EMBL/GenBank/DDBJ databases">
        <title>Mesorhizobium composti sp. nov., isolated from compost.</title>
        <authorList>
            <person name="Lin S.-Y."/>
            <person name="Hameed A."/>
            <person name="Hsieh Y.-T."/>
            <person name="Young C.-C."/>
        </authorList>
    </citation>
    <scope>NUCLEOTIDE SEQUENCE [LARGE SCALE GENOMIC DNA]</scope>
    <source>
        <strain evidence="1 2">CC-YTH430</strain>
    </source>
</reference>
<sequence length="76" mass="8025">MSSTIALVWYLVVAGPQGGMVVLPSTFDTRDQCTSAITEYQKQPVPAGWSVSCIPSASPYADDMSEDGGAQVTPQE</sequence>
<dbReference type="Proteomes" id="UP000306441">
    <property type="component" value="Unassembled WGS sequence"/>
</dbReference>
<dbReference type="RefSeq" id="WP_136358103.1">
    <property type="nucleotide sequence ID" value="NZ_SSNY01000007.1"/>
</dbReference>
<gene>
    <name evidence="1" type="ORF">E6C48_13735</name>
</gene>
<protein>
    <recommendedName>
        <fullName evidence="3">Secreted protein</fullName>
    </recommendedName>
</protein>
<evidence type="ECO:0000313" key="1">
    <source>
        <dbReference type="EMBL" id="THF56755.1"/>
    </source>
</evidence>